<evidence type="ECO:0000313" key="8">
    <source>
        <dbReference type="Proteomes" id="UP000641803"/>
    </source>
</evidence>
<feature type="coiled-coil region" evidence="4">
    <location>
        <begin position="279"/>
        <end position="306"/>
    </location>
</feature>
<feature type="compositionally biased region" description="Low complexity" evidence="5">
    <location>
        <begin position="335"/>
        <end position="349"/>
    </location>
</feature>
<evidence type="ECO:0000259" key="6">
    <source>
        <dbReference type="PROSITE" id="PS50893"/>
    </source>
</evidence>
<dbReference type="EMBL" id="JACSQQ010000003">
    <property type="protein sequence ID" value="MBD7949341.1"/>
    <property type="molecule type" value="Genomic_DNA"/>
</dbReference>
<feature type="coiled-coil region" evidence="4">
    <location>
        <begin position="90"/>
        <end position="117"/>
    </location>
</feature>
<gene>
    <name evidence="7" type="ORF">H9652_02815</name>
</gene>
<feature type="domain" description="ABC transporter" evidence="6">
    <location>
        <begin position="9"/>
        <end position="281"/>
    </location>
</feature>
<evidence type="ECO:0000313" key="7">
    <source>
        <dbReference type="EMBL" id="MBD7949341.1"/>
    </source>
</evidence>
<reference evidence="7 8" key="1">
    <citation type="submission" date="2020-08" db="EMBL/GenBank/DDBJ databases">
        <title>A Genomic Blueprint of the Chicken Gut Microbiome.</title>
        <authorList>
            <person name="Gilroy R."/>
            <person name="Ravi A."/>
            <person name="Getino M."/>
            <person name="Pursley I."/>
            <person name="Horton D.L."/>
            <person name="Alikhan N.-F."/>
            <person name="Baker D."/>
            <person name="Gharbi K."/>
            <person name="Hall N."/>
            <person name="Watson M."/>
            <person name="Adriaenssens E.M."/>
            <person name="Foster-Nyarko E."/>
            <person name="Jarju S."/>
            <person name="Secka A."/>
            <person name="Antonio M."/>
            <person name="Oren A."/>
            <person name="Chaudhuri R."/>
            <person name="La Ragione R.M."/>
            <person name="Hildebrand F."/>
            <person name="Pallen M.J."/>
        </authorList>
    </citation>
    <scope>NUCLEOTIDE SEQUENCE [LARGE SCALE GENOMIC DNA]</scope>
    <source>
        <strain evidence="7 8">Sa4CUA1</strain>
    </source>
</reference>
<dbReference type="Proteomes" id="UP000641803">
    <property type="component" value="Unassembled WGS sequence"/>
</dbReference>
<dbReference type="Gene3D" id="3.40.50.300">
    <property type="entry name" value="P-loop containing nucleotide triphosphate hydrolases"/>
    <property type="match status" value="2"/>
</dbReference>
<evidence type="ECO:0000256" key="5">
    <source>
        <dbReference type="SAM" id="MobiDB-lite"/>
    </source>
</evidence>
<dbReference type="PANTHER" id="PTHR19211:SF14">
    <property type="entry name" value="ATP-BINDING CASSETTE SUB-FAMILY F MEMBER 1"/>
    <property type="match status" value="1"/>
</dbReference>
<keyword evidence="8" id="KW-1185">Reference proteome</keyword>
<protein>
    <submittedName>
        <fullName evidence="7">ABC-F family ATP-binding cassette domain-containing protein</fullName>
    </submittedName>
</protein>
<comment type="caution">
    <text evidence="7">The sequence shown here is derived from an EMBL/GenBank/DDBJ whole genome shotgun (WGS) entry which is preliminary data.</text>
</comment>
<dbReference type="PROSITE" id="PS50893">
    <property type="entry name" value="ABC_TRANSPORTER_2"/>
    <property type="match status" value="2"/>
</dbReference>
<keyword evidence="1" id="KW-0677">Repeat</keyword>
<dbReference type="GO" id="GO:0005524">
    <property type="term" value="F:ATP binding"/>
    <property type="evidence" value="ECO:0007669"/>
    <property type="project" value="UniProtKB-KW"/>
</dbReference>
<dbReference type="RefSeq" id="WP_191794565.1">
    <property type="nucleotide sequence ID" value="NZ_JACSQQ010000003.1"/>
</dbReference>
<dbReference type="SUPFAM" id="SSF52540">
    <property type="entry name" value="P-loop containing nucleoside triphosphate hydrolases"/>
    <property type="match status" value="2"/>
</dbReference>
<dbReference type="InterPro" id="IPR050611">
    <property type="entry name" value="ABCF"/>
</dbReference>
<sequence length="603" mass="64189">MPQPSSALLTAVDLTRSYGHRTVLAGVSLAVDPGHRTGLVGENGVGKSTLLRLLAGVEDPDSGTVTRPPDLGYLHQELPYGPTTSVGEVVEDALAGVREIERELESAAAALAELSDAGVSERASGMGNARSDSSGADVDALTAAYDLALARAEQSDVWGADARASRALAGLGLDVIHRDRLVSRLSGGQRTRLGLAALLIRQPGALLLDEPTNHLDDEAAEFLASALRALPGAVLLASHDRVFLDEVCTEILDLDPSQEASSAGRTGGTLYAGSYRDYLRAKRVERARWEQQFAAEQDELKALRRSVATTARNVSHNRERGNQSKLLYDAKGERVQSQVSRRVRNAQQRLDTLQAEQVRRPPEPLRFAPPHLVRERATSSSPGRSGGRRGPRGASDGTDGLALWARDVVVQGGATEPDPAAPGRPRLDLRASGVPSIDLAPGAKLLVTGANGSGKSTLLHVLAGDLQPSSGTVGRARGVDVALLEQDVRLHDDARTPRGLLALVTGQDPADRPHVDAHGLVAPRDLDRPLGMLSVGQRRRVVLSMLVTQAPDVLLLDEPTNHVSLTLAEELMAAVETWPGAVVVASHDRWLRRTWKGDVVHLG</sequence>
<keyword evidence="4" id="KW-0175">Coiled coil</keyword>
<dbReference type="CDD" id="cd03221">
    <property type="entry name" value="ABCF_EF-3"/>
    <property type="match status" value="1"/>
</dbReference>
<dbReference type="SMART" id="SM00382">
    <property type="entry name" value="AAA"/>
    <property type="match status" value="2"/>
</dbReference>
<evidence type="ECO:0000256" key="3">
    <source>
        <dbReference type="ARBA" id="ARBA00022840"/>
    </source>
</evidence>
<feature type="domain" description="ABC transporter" evidence="6">
    <location>
        <begin position="403"/>
        <end position="602"/>
    </location>
</feature>
<evidence type="ECO:0000256" key="4">
    <source>
        <dbReference type="SAM" id="Coils"/>
    </source>
</evidence>
<name>A0ABR8RNK7_9CELL</name>
<dbReference type="InterPro" id="IPR027417">
    <property type="entry name" value="P-loop_NTPase"/>
</dbReference>
<dbReference type="PANTHER" id="PTHR19211">
    <property type="entry name" value="ATP-BINDING TRANSPORT PROTEIN-RELATED"/>
    <property type="match status" value="1"/>
</dbReference>
<dbReference type="InterPro" id="IPR017871">
    <property type="entry name" value="ABC_transporter-like_CS"/>
</dbReference>
<evidence type="ECO:0000256" key="2">
    <source>
        <dbReference type="ARBA" id="ARBA00022741"/>
    </source>
</evidence>
<keyword evidence="2" id="KW-0547">Nucleotide-binding</keyword>
<feature type="compositionally biased region" description="Basic and acidic residues" evidence="5">
    <location>
        <begin position="316"/>
        <end position="334"/>
    </location>
</feature>
<dbReference type="InterPro" id="IPR003439">
    <property type="entry name" value="ABC_transporter-like_ATP-bd"/>
</dbReference>
<organism evidence="7 8">
    <name type="scientific">Oerskovia rustica</name>
    <dbReference type="NCBI Taxonomy" id="2762237"/>
    <lineage>
        <taxon>Bacteria</taxon>
        <taxon>Bacillati</taxon>
        <taxon>Actinomycetota</taxon>
        <taxon>Actinomycetes</taxon>
        <taxon>Micrococcales</taxon>
        <taxon>Cellulomonadaceae</taxon>
        <taxon>Oerskovia</taxon>
    </lineage>
</organism>
<accession>A0ABR8RNK7</accession>
<feature type="region of interest" description="Disordered" evidence="5">
    <location>
        <begin position="311"/>
        <end position="400"/>
    </location>
</feature>
<evidence type="ECO:0000256" key="1">
    <source>
        <dbReference type="ARBA" id="ARBA00022737"/>
    </source>
</evidence>
<dbReference type="PROSITE" id="PS00211">
    <property type="entry name" value="ABC_TRANSPORTER_1"/>
    <property type="match status" value="2"/>
</dbReference>
<dbReference type="Pfam" id="PF00005">
    <property type="entry name" value="ABC_tran"/>
    <property type="match status" value="2"/>
</dbReference>
<dbReference type="InterPro" id="IPR003593">
    <property type="entry name" value="AAA+_ATPase"/>
</dbReference>
<keyword evidence="3 7" id="KW-0067">ATP-binding</keyword>
<proteinExistence type="predicted"/>